<feature type="region of interest" description="Disordered" evidence="8">
    <location>
        <begin position="45"/>
        <end position="82"/>
    </location>
</feature>
<dbReference type="GO" id="GO:0009055">
    <property type="term" value="F:electron transfer activity"/>
    <property type="evidence" value="ECO:0007669"/>
    <property type="project" value="InterPro"/>
</dbReference>
<comment type="subcellular location">
    <subcellularLocation>
        <location evidence="1">Periplasm</location>
    </subcellularLocation>
</comment>
<dbReference type="InterPro" id="IPR028871">
    <property type="entry name" value="BlueCu_1_BS"/>
</dbReference>
<evidence type="ECO:0000256" key="8">
    <source>
        <dbReference type="SAM" id="MobiDB-lite"/>
    </source>
</evidence>
<keyword evidence="6 7" id="KW-0186">Copper</keyword>
<dbReference type="Pfam" id="PF00127">
    <property type="entry name" value="Copper-bind"/>
    <property type="match status" value="1"/>
</dbReference>
<feature type="domain" description="Blue (type 1) copper" evidence="10">
    <location>
        <begin position="154"/>
        <end position="231"/>
    </location>
</feature>
<feature type="binding site" evidence="7">
    <location>
        <position position="220"/>
    </location>
    <ligand>
        <name>Cu cation</name>
        <dbReference type="ChEBI" id="CHEBI:23378"/>
    </ligand>
</feature>
<evidence type="ECO:0000256" key="1">
    <source>
        <dbReference type="ARBA" id="ARBA00004418"/>
    </source>
</evidence>
<dbReference type="Gene3D" id="2.60.40.420">
    <property type="entry name" value="Cupredoxins - blue copper proteins"/>
    <property type="match status" value="1"/>
</dbReference>
<dbReference type="InterPro" id="IPR008972">
    <property type="entry name" value="Cupredoxin"/>
</dbReference>
<name>C0N5E6_9GAMM</name>
<keyword evidence="4" id="KW-0574">Periplasm</keyword>
<evidence type="ECO:0000256" key="9">
    <source>
        <dbReference type="SAM" id="Phobius"/>
    </source>
</evidence>
<dbReference type="InterPro" id="IPR002386">
    <property type="entry name" value="Amicyanin/Pseudoazurin"/>
</dbReference>
<dbReference type="PROSITE" id="PS00196">
    <property type="entry name" value="COPPER_BLUE"/>
    <property type="match status" value="1"/>
</dbReference>
<evidence type="ECO:0000256" key="2">
    <source>
        <dbReference type="ARBA" id="ARBA00022448"/>
    </source>
</evidence>
<dbReference type="Proteomes" id="UP000004679">
    <property type="component" value="Unassembled WGS sequence"/>
</dbReference>
<keyword evidence="9" id="KW-1133">Transmembrane helix</keyword>
<accession>C0N5E6</accession>
<dbReference type="HOGENOM" id="CLU_1056946_0_0_6"/>
<keyword evidence="2" id="KW-0813">Transport</keyword>
<reference evidence="11 12" key="1">
    <citation type="journal article" date="2011" name="J. Bacteriol.">
        <title>Draft genome sequence of the chemolithoheterotrophic, halophilic methylotroph Methylophaga thiooxydans DMS010.</title>
        <authorList>
            <person name="Boden R."/>
            <person name="Ferriera S."/>
            <person name="Johnson J."/>
            <person name="Kelly D.P."/>
            <person name="Murrell J.C."/>
            <person name="Schafer H."/>
        </authorList>
    </citation>
    <scope>NUCLEOTIDE SEQUENCE [LARGE SCALE GENOMIC DNA]</scope>
    <source>
        <strain evidence="11 12">DMS010</strain>
    </source>
</reference>
<evidence type="ECO:0000256" key="6">
    <source>
        <dbReference type="ARBA" id="ARBA00023008"/>
    </source>
</evidence>
<dbReference type="InterPro" id="IPR000923">
    <property type="entry name" value="BlueCu_1"/>
</dbReference>
<keyword evidence="12" id="KW-1185">Reference proteome</keyword>
<proteinExistence type="predicted"/>
<feature type="binding site" evidence="7">
    <location>
        <position position="179"/>
    </location>
    <ligand>
        <name>Cu cation</name>
        <dbReference type="ChEBI" id="CHEBI:23378"/>
    </ligand>
</feature>
<keyword evidence="5" id="KW-0249">Electron transport</keyword>
<evidence type="ECO:0000259" key="10">
    <source>
        <dbReference type="Pfam" id="PF00127"/>
    </source>
</evidence>
<feature type="binding site" evidence="7">
    <location>
        <position position="217"/>
    </location>
    <ligand>
        <name>Cu cation</name>
        <dbReference type="ChEBI" id="CHEBI:23378"/>
    </ligand>
</feature>
<comment type="cofactor">
    <cofactor evidence="7">
        <name>Cu cation</name>
        <dbReference type="ChEBI" id="CHEBI:23378"/>
    </cofactor>
    <text evidence="7">Binds 1 copper ion per subunit.</text>
</comment>
<dbReference type="EMBL" id="GG657897">
    <property type="protein sequence ID" value="EEF80044.1"/>
    <property type="molecule type" value="Genomic_DNA"/>
</dbReference>
<feature type="binding site" evidence="7">
    <location>
        <position position="225"/>
    </location>
    <ligand>
        <name>Cu cation</name>
        <dbReference type="ChEBI" id="CHEBI:23378"/>
    </ligand>
</feature>
<dbReference type="GO" id="GO:0042597">
    <property type="term" value="C:periplasmic space"/>
    <property type="evidence" value="ECO:0007669"/>
    <property type="project" value="UniProtKB-SubCell"/>
</dbReference>
<dbReference type="AlphaFoldDB" id="C0N5E6"/>
<dbReference type="SUPFAM" id="SSF49503">
    <property type="entry name" value="Cupredoxins"/>
    <property type="match status" value="1"/>
</dbReference>
<evidence type="ECO:0000313" key="11">
    <source>
        <dbReference type="EMBL" id="EEF80044.1"/>
    </source>
</evidence>
<evidence type="ECO:0000313" key="12">
    <source>
        <dbReference type="Proteomes" id="UP000004679"/>
    </source>
</evidence>
<gene>
    <name evidence="11" type="ORF">MDMS009_1595</name>
</gene>
<keyword evidence="3 7" id="KW-0479">Metal-binding</keyword>
<dbReference type="PRINTS" id="PR00155">
    <property type="entry name" value="AMICYANIN"/>
</dbReference>
<evidence type="ECO:0000256" key="4">
    <source>
        <dbReference type="ARBA" id="ARBA00022764"/>
    </source>
</evidence>
<keyword evidence="9" id="KW-0812">Transmembrane</keyword>
<protein>
    <submittedName>
        <fullName evidence="11">Copper binding protein, plastocyanin/azurin family</fullName>
    </submittedName>
</protein>
<keyword evidence="9" id="KW-0472">Membrane</keyword>
<feature type="transmembrane region" description="Helical" evidence="9">
    <location>
        <begin position="20"/>
        <end position="41"/>
    </location>
</feature>
<evidence type="ECO:0000256" key="7">
    <source>
        <dbReference type="PIRSR" id="PIRSR602386-1"/>
    </source>
</evidence>
<evidence type="ECO:0000256" key="5">
    <source>
        <dbReference type="ARBA" id="ARBA00022982"/>
    </source>
</evidence>
<organism evidence="11 12">
    <name type="scientific">Methylophaga thiooxydans DMS010</name>
    <dbReference type="NCBI Taxonomy" id="637616"/>
    <lineage>
        <taxon>Bacteria</taxon>
        <taxon>Pseudomonadati</taxon>
        <taxon>Pseudomonadota</taxon>
        <taxon>Gammaproteobacteria</taxon>
        <taxon>Thiotrichales</taxon>
        <taxon>Piscirickettsiaceae</taxon>
        <taxon>Methylophaga</taxon>
    </lineage>
</organism>
<sequence length="263" mass="27928">MMSLDSCNVLGGSMYQKKAVIVTVILAALAIFVVAAVSTVFKDDSEERYQNVPSPQAEATIDDKSAVAPASVKDETTEPLAQNEVGGLNETATEHMEDANEAVPETVVDEVAETGKRFDSMENVPATPEQAEEVLAEEPAPAASGGEIHIVKAVGLKYDPLVVNIQPNDTVAWENMPTHDTQSMEGLIPEGAEMWHSKLGENYERTFTQEGIYVYKCTPHFGAGMGGAIIVGKPVNLEAIQAADAKGAAGRLVRKAIAAAEAM</sequence>
<dbReference type="GO" id="GO:0005507">
    <property type="term" value="F:copper ion binding"/>
    <property type="evidence" value="ECO:0007669"/>
    <property type="project" value="InterPro"/>
</dbReference>
<evidence type="ECO:0000256" key="3">
    <source>
        <dbReference type="ARBA" id="ARBA00022723"/>
    </source>
</evidence>